<dbReference type="PANTHER" id="PTHR48081">
    <property type="entry name" value="AB HYDROLASE SUPERFAMILY PROTEIN C4A8.06C"/>
    <property type="match status" value="1"/>
</dbReference>
<feature type="domain" description="Alpha/beta hydrolase fold-3" evidence="2">
    <location>
        <begin position="87"/>
        <end position="291"/>
    </location>
</feature>
<dbReference type="InterPro" id="IPR029058">
    <property type="entry name" value="AB_hydrolase_fold"/>
</dbReference>
<evidence type="ECO:0000256" key="1">
    <source>
        <dbReference type="ARBA" id="ARBA00022801"/>
    </source>
</evidence>
<proteinExistence type="predicted"/>
<dbReference type="EMBL" id="SDPO01000002">
    <property type="protein sequence ID" value="RXZ49582.1"/>
    <property type="molecule type" value="Genomic_DNA"/>
</dbReference>
<dbReference type="GO" id="GO:0016787">
    <property type="term" value="F:hydrolase activity"/>
    <property type="evidence" value="ECO:0007669"/>
    <property type="project" value="UniProtKB-KW"/>
</dbReference>
<keyword evidence="1 3" id="KW-0378">Hydrolase</keyword>
<dbReference type="InterPro" id="IPR013094">
    <property type="entry name" value="AB_hydrolase_3"/>
</dbReference>
<evidence type="ECO:0000313" key="3">
    <source>
        <dbReference type="EMBL" id="RXZ49582.1"/>
    </source>
</evidence>
<accession>A0A4Q2JNH7</accession>
<gene>
    <name evidence="3" type="ORF">ESP57_08560</name>
</gene>
<dbReference type="Gene3D" id="3.40.50.1820">
    <property type="entry name" value="alpha/beta hydrolase"/>
    <property type="match status" value="1"/>
</dbReference>
<evidence type="ECO:0000259" key="2">
    <source>
        <dbReference type="Pfam" id="PF07859"/>
    </source>
</evidence>
<dbReference type="PANTHER" id="PTHR48081:SF8">
    <property type="entry name" value="ALPHA_BETA HYDROLASE FOLD-3 DOMAIN-CONTAINING PROTEIN-RELATED"/>
    <property type="match status" value="1"/>
</dbReference>
<dbReference type="AlphaFoldDB" id="A0A4Q2JNH7"/>
<keyword evidence="4" id="KW-1185">Reference proteome</keyword>
<dbReference type="Proteomes" id="UP000292935">
    <property type="component" value="Unassembled WGS sequence"/>
</dbReference>
<sequence length="316" mass="34108">MLDPQIAAMYRALAENLQSLGDFTPPVRGDVHGLRAMIDGSMPACPAPLSTGVSVREHTITSSRQGRFDLRWYEPETRQDDELRPAVVYLHGGGMVAGKAEYYDGLVRYYVQESRVAFASVDYRLAPENPGTGMATDAVDAMEWLIEHADELGVDIERIAVMGDSGGGGVAAGAAILARDRGIALAKQVLIYPMLDDRTTVPDPNIAPYAAWDWDSNWTCWSAVLGADVGGDTVSPIAAPARLADFTGLAPAYIEVGDLDIFRDESISYAQRLLAAGIPCELHVLPGVTHGHDRVSVEIDVSRRTLAERCRVLAAL</sequence>
<dbReference type="SUPFAM" id="SSF53474">
    <property type="entry name" value="alpha/beta-Hydrolases"/>
    <property type="match status" value="1"/>
</dbReference>
<dbReference type="InterPro" id="IPR050300">
    <property type="entry name" value="GDXG_lipolytic_enzyme"/>
</dbReference>
<evidence type="ECO:0000313" key="4">
    <source>
        <dbReference type="Proteomes" id="UP000292935"/>
    </source>
</evidence>
<organism evidence="3 4">
    <name type="scientific">Agromyces fucosus</name>
    <dbReference type="NCBI Taxonomy" id="41985"/>
    <lineage>
        <taxon>Bacteria</taxon>
        <taxon>Bacillati</taxon>
        <taxon>Actinomycetota</taxon>
        <taxon>Actinomycetes</taxon>
        <taxon>Micrococcales</taxon>
        <taxon>Microbacteriaceae</taxon>
        <taxon>Agromyces</taxon>
    </lineage>
</organism>
<protein>
    <submittedName>
        <fullName evidence="3">Alpha/beta hydrolase</fullName>
    </submittedName>
</protein>
<name>A0A4Q2JNH7_9MICO</name>
<reference evidence="3 4" key="1">
    <citation type="submission" date="2019-01" db="EMBL/GenBank/DDBJ databases">
        <authorList>
            <person name="Li J."/>
        </authorList>
    </citation>
    <scope>NUCLEOTIDE SEQUENCE [LARGE SCALE GENOMIC DNA]</scope>
    <source>
        <strain evidence="3 4">CCUG 35506</strain>
    </source>
</reference>
<dbReference type="OrthoDB" id="9803828at2"/>
<dbReference type="Pfam" id="PF07859">
    <property type="entry name" value="Abhydrolase_3"/>
    <property type="match status" value="1"/>
</dbReference>
<comment type="caution">
    <text evidence="3">The sequence shown here is derived from an EMBL/GenBank/DDBJ whole genome shotgun (WGS) entry which is preliminary data.</text>
</comment>